<gene>
    <name evidence="2" type="ORF">WJX64_13755</name>
</gene>
<name>A0ABU9W6J1_9MICO</name>
<comment type="caution">
    <text evidence="2">The sequence shown here is derived from an EMBL/GenBank/DDBJ whole genome shotgun (WGS) entry which is preliminary data.</text>
</comment>
<organism evidence="2 3">
    <name type="scientific">Leifsonia stereocauli</name>
    <dbReference type="NCBI Taxonomy" id="3134136"/>
    <lineage>
        <taxon>Bacteria</taxon>
        <taxon>Bacillati</taxon>
        <taxon>Actinomycetota</taxon>
        <taxon>Actinomycetes</taxon>
        <taxon>Micrococcales</taxon>
        <taxon>Microbacteriaceae</taxon>
        <taxon>Leifsonia</taxon>
    </lineage>
</organism>
<dbReference type="GO" id="GO:0016740">
    <property type="term" value="F:transferase activity"/>
    <property type="evidence" value="ECO:0007669"/>
    <property type="project" value="UniProtKB-KW"/>
</dbReference>
<evidence type="ECO:0000313" key="3">
    <source>
        <dbReference type="Proteomes" id="UP001425155"/>
    </source>
</evidence>
<sequence length="434" mass="47057">MSDQISPRQATRSHRWLLIGSANGSTNLGDESMWLAAADVLRSEHPHSTIVTDAAPGWESGLERVELHPFLLESLRRGKFLSPWTHRSRIVASIERLVSRPGRVAYARRALARAKKGPRTKLQRQWYNEVRSADAVIFTGAGAINDDYAAHGVYSWSLLTHWAHTLGKPVAFLGQGLGPLDASNAAETAKMLKLANVITVREETSLHLATSLIDGAGVTPLLTPDWALALPATSSAQSDARQLVEVVIGGGPFIAMSFHRRRAGSSDLLDQVAVLAESLVEAFRLQGLKVLFVPNMRGNRFSDDRETARILVRSWSAANRDHMTILEPETGPAVTKALLGLADYLISSRYHPMVFALAEGTPSFGVAYDDYYVQKLVGVSSIFGLADNVANLRDPSLTARSIIASLTGQRAPAADDATVADIVAPLRTFIAAVR</sequence>
<keyword evidence="3" id="KW-1185">Reference proteome</keyword>
<proteinExistence type="predicted"/>
<evidence type="ECO:0000313" key="2">
    <source>
        <dbReference type="EMBL" id="MEN1947619.1"/>
    </source>
</evidence>
<dbReference type="Pfam" id="PF04230">
    <property type="entry name" value="PS_pyruv_trans"/>
    <property type="match status" value="1"/>
</dbReference>
<keyword evidence="2" id="KW-0808">Transferase</keyword>
<evidence type="ECO:0000259" key="1">
    <source>
        <dbReference type="Pfam" id="PF04230"/>
    </source>
</evidence>
<dbReference type="InterPro" id="IPR007345">
    <property type="entry name" value="Polysacch_pyruvyl_Trfase"/>
</dbReference>
<dbReference type="Proteomes" id="UP001425155">
    <property type="component" value="Unassembled WGS sequence"/>
</dbReference>
<reference evidence="2 3" key="1">
    <citation type="submission" date="2024-03" db="EMBL/GenBank/DDBJ databases">
        <title>YIM 134122 draft genome.</title>
        <authorList>
            <person name="Zuo S."/>
            <person name="Xiong L."/>
        </authorList>
    </citation>
    <scope>NUCLEOTIDE SEQUENCE [LARGE SCALE GENOMIC DNA]</scope>
    <source>
        <strain evidence="2 3">YIM 134122</strain>
    </source>
</reference>
<dbReference type="EMBL" id="JBCLVG010000002">
    <property type="protein sequence ID" value="MEN1947619.1"/>
    <property type="molecule type" value="Genomic_DNA"/>
</dbReference>
<dbReference type="PANTHER" id="PTHR36836">
    <property type="entry name" value="COLANIC ACID BIOSYNTHESIS PROTEIN WCAK"/>
    <property type="match status" value="1"/>
</dbReference>
<feature type="domain" description="Polysaccharide pyruvyl transferase" evidence="1">
    <location>
        <begin position="27"/>
        <end position="369"/>
    </location>
</feature>
<protein>
    <submittedName>
        <fullName evidence="2">Polysaccharide pyruvyl transferase family protein</fullName>
    </submittedName>
</protein>
<accession>A0ABU9W6J1</accession>
<dbReference type="RefSeq" id="WP_342114991.1">
    <property type="nucleotide sequence ID" value="NZ_JBCAUN010000002.1"/>
</dbReference>
<dbReference type="PANTHER" id="PTHR36836:SF1">
    <property type="entry name" value="COLANIC ACID BIOSYNTHESIS PROTEIN WCAK"/>
    <property type="match status" value="1"/>
</dbReference>